<dbReference type="InterPro" id="IPR005467">
    <property type="entry name" value="His_kinase_dom"/>
</dbReference>
<dbReference type="InterPro" id="IPR003594">
    <property type="entry name" value="HATPase_dom"/>
</dbReference>
<proteinExistence type="predicted"/>
<dbReference type="InterPro" id="IPR013783">
    <property type="entry name" value="Ig-like_fold"/>
</dbReference>
<accession>A0A1H4IYE9</accession>
<keyword evidence="3" id="KW-0902">Two-component regulatory system</keyword>
<keyword evidence="2 6" id="KW-0418">Kinase</keyword>
<dbReference type="CDD" id="cd16917">
    <property type="entry name" value="HATPase_UhpB-NarQ-NarX-like"/>
    <property type="match status" value="1"/>
</dbReference>
<dbReference type="InterPro" id="IPR011712">
    <property type="entry name" value="Sig_transdc_His_kin_sub3_dim/P"/>
</dbReference>
<feature type="domain" description="Histidine kinase" evidence="5">
    <location>
        <begin position="943"/>
        <end position="1027"/>
    </location>
</feature>
<evidence type="ECO:0000313" key="6">
    <source>
        <dbReference type="EMBL" id="SEB39073.1"/>
    </source>
</evidence>
<dbReference type="GO" id="GO:0000155">
    <property type="term" value="F:phosphorelay sensor kinase activity"/>
    <property type="evidence" value="ECO:0007669"/>
    <property type="project" value="InterPro"/>
</dbReference>
<dbReference type="InterPro" id="IPR050482">
    <property type="entry name" value="Sensor_HK_TwoCompSys"/>
</dbReference>
<dbReference type="Gene3D" id="2.60.40.10">
    <property type="entry name" value="Immunoglobulins"/>
    <property type="match status" value="1"/>
</dbReference>
<reference evidence="6 7" key="1">
    <citation type="submission" date="2016-10" db="EMBL/GenBank/DDBJ databases">
        <authorList>
            <person name="de Groot N.N."/>
        </authorList>
    </citation>
    <scope>NUCLEOTIDE SEQUENCE [LARGE SCALE GENOMIC DNA]</scope>
    <source>
        <strain evidence="6 7">AB35.6</strain>
    </source>
</reference>
<keyword evidence="4" id="KW-0472">Membrane</keyword>
<dbReference type="PROSITE" id="PS50109">
    <property type="entry name" value="HIS_KIN"/>
    <property type="match status" value="1"/>
</dbReference>
<dbReference type="Pfam" id="PF07495">
    <property type="entry name" value="Y_Y_Y"/>
    <property type="match status" value="1"/>
</dbReference>
<dbReference type="Pfam" id="PF02518">
    <property type="entry name" value="HATPase_c"/>
    <property type="match status" value="1"/>
</dbReference>
<protein>
    <submittedName>
        <fullName evidence="6">Histidine kinase-, DNA gyrase B-, and HSP90-like ATPase</fullName>
    </submittedName>
</protein>
<keyword evidence="4" id="KW-1133">Transmembrane helix</keyword>
<dbReference type="InterPro" id="IPR011123">
    <property type="entry name" value="Y_Y_Y"/>
</dbReference>
<dbReference type="Gene3D" id="3.30.565.10">
    <property type="entry name" value="Histidine kinase-like ATPase, C-terminal domain"/>
    <property type="match status" value="1"/>
</dbReference>
<dbReference type="Proteomes" id="UP000182409">
    <property type="component" value="Unassembled WGS sequence"/>
</dbReference>
<evidence type="ECO:0000256" key="1">
    <source>
        <dbReference type="ARBA" id="ARBA00022679"/>
    </source>
</evidence>
<name>A0A1H4IYE9_9BACT</name>
<dbReference type="InterPro" id="IPR036890">
    <property type="entry name" value="HATPase_C_sf"/>
</dbReference>
<sequence>MKELVKRSILKRARPLQSQILSAICLALLSIGFASGQLRSLPLPPSQTRSHDSPTRLRLSEYQKQNWQVEDGLSESNVRQIAQGPDRKLLLATFSGVLTFDGQRFAPVSSVQNPTVVNGAAVNAMLPGQDGDLWVGTDGSGVLHQTKTGVVNVSEQAGFLHERIRTMVIDHTGMLWVATQNGIERFRDGRMERIPGTGTIAGDITVVFADSPGRNGRPGPILFITSSGLFRWNNETLQALALPKQFGSPTALFRDREGALWIGTDHALLQVLDESGNDPLVREVMATKSPVTQLVTDAGRNVWVGTRHDGLWRYSPPTGKLGAEVAHWGSHEGFEDETVRSLFIDDEDNLWIGMLTGGLSRWRKAPFAPYGRQEGLAVGYAAVAFGDSRGDVWLGSWGQGLFRKHGEVIVPMPLPEMQPSTPIRALTEGKPGEIWVGTWFDGIYRVTDRGKQHYRLGIESPVNAVSALLYSQEGELWIGTYTGIFRFASGEPGKGQSTRLLENKLITCLLRDQDGSVLVGTSEGLFRVRGETVTAIEGLPHPYVLSLSHDLAGNVWVGSRRGGIGQLRENRVEALHVGGDLGSLPIYSGLEDFDGHLWFGTSRGILRVSRAQMVRAIHHHGTVPDVVLFGKADGMRSSDCSGPSQPAATRMADGTLWFATTRGFVHTTAVAEDAGPRVAAASIEGWSPVASGEMEPLQSDDSLVLKPGQTDLRIFYDARELSNPGQIEFRYRLAGYDSEWTTTHSRVAHYQHLPSGRYRFEVQARKSGTDWISSSSSLSVRQMPHLYATWYFMVAALLLCGMAAVVWYRRRISRVRASLAVVVEERNRIARECHDTLMAGFAAVAWQVEATAKRLVDGTDPAAAVQSCELAHSMVLHCQAEARRIIWDLRDSQEVSGVLSHALSRAIDAHYREHSIHVELHVDGTELMLPPGSVHHLVCIGQEAISNALRHASPQRIDVQLVFSKGEVRLEVKDDGCGFQPGRITGKSGHFGMMVMEERARKLGGDFAVRSTPRGGTEIVVRVPFSTADARAVPQRNALSAAMW</sequence>
<dbReference type="Gene3D" id="1.20.5.1930">
    <property type="match status" value="1"/>
</dbReference>
<evidence type="ECO:0000259" key="5">
    <source>
        <dbReference type="PROSITE" id="PS50109"/>
    </source>
</evidence>
<dbReference type="InterPro" id="IPR015943">
    <property type="entry name" value="WD40/YVTN_repeat-like_dom_sf"/>
</dbReference>
<gene>
    <name evidence="6" type="ORF">SAMN05443244_0206</name>
</gene>
<dbReference type="PANTHER" id="PTHR24421:SF62">
    <property type="entry name" value="SENSORY TRANSDUCTION HISTIDINE KINASE"/>
    <property type="match status" value="1"/>
</dbReference>
<dbReference type="Pfam" id="PF07730">
    <property type="entry name" value="HisKA_3"/>
    <property type="match status" value="1"/>
</dbReference>
<dbReference type="PANTHER" id="PTHR24421">
    <property type="entry name" value="NITRATE/NITRITE SENSOR PROTEIN NARX-RELATED"/>
    <property type="match status" value="1"/>
</dbReference>
<dbReference type="GO" id="GO:0046983">
    <property type="term" value="F:protein dimerization activity"/>
    <property type="evidence" value="ECO:0007669"/>
    <property type="project" value="InterPro"/>
</dbReference>
<organism evidence="6 7">
    <name type="scientific">Terriglobus roseus</name>
    <dbReference type="NCBI Taxonomy" id="392734"/>
    <lineage>
        <taxon>Bacteria</taxon>
        <taxon>Pseudomonadati</taxon>
        <taxon>Acidobacteriota</taxon>
        <taxon>Terriglobia</taxon>
        <taxon>Terriglobales</taxon>
        <taxon>Acidobacteriaceae</taxon>
        <taxon>Terriglobus</taxon>
    </lineage>
</organism>
<dbReference type="SUPFAM" id="SSF55874">
    <property type="entry name" value="ATPase domain of HSP90 chaperone/DNA topoisomerase II/histidine kinase"/>
    <property type="match status" value="1"/>
</dbReference>
<evidence type="ECO:0000313" key="7">
    <source>
        <dbReference type="Proteomes" id="UP000182409"/>
    </source>
</evidence>
<keyword evidence="1" id="KW-0808">Transferase</keyword>
<dbReference type="SMART" id="SM00387">
    <property type="entry name" value="HATPase_c"/>
    <property type="match status" value="1"/>
</dbReference>
<keyword evidence="4" id="KW-0812">Transmembrane</keyword>
<dbReference type="GO" id="GO:0016020">
    <property type="term" value="C:membrane"/>
    <property type="evidence" value="ECO:0007669"/>
    <property type="project" value="InterPro"/>
</dbReference>
<feature type="transmembrane region" description="Helical" evidence="4">
    <location>
        <begin position="788"/>
        <end position="808"/>
    </location>
</feature>
<evidence type="ECO:0000256" key="4">
    <source>
        <dbReference type="SAM" id="Phobius"/>
    </source>
</evidence>
<evidence type="ECO:0000256" key="2">
    <source>
        <dbReference type="ARBA" id="ARBA00022777"/>
    </source>
</evidence>
<dbReference type="SUPFAM" id="SSF63829">
    <property type="entry name" value="Calcium-dependent phosphotriesterase"/>
    <property type="match status" value="2"/>
</dbReference>
<dbReference type="OrthoDB" id="176203at2"/>
<dbReference type="Gene3D" id="2.130.10.10">
    <property type="entry name" value="YVTN repeat-like/Quinoprotein amine dehydrogenase"/>
    <property type="match status" value="3"/>
</dbReference>
<evidence type="ECO:0000256" key="3">
    <source>
        <dbReference type="ARBA" id="ARBA00023012"/>
    </source>
</evidence>
<dbReference type="EMBL" id="FNSD01000001">
    <property type="protein sequence ID" value="SEB39073.1"/>
    <property type="molecule type" value="Genomic_DNA"/>
</dbReference>
<dbReference type="AlphaFoldDB" id="A0A1H4IYE9"/>